<reference evidence="2" key="2">
    <citation type="submission" date="2020-05" db="UniProtKB">
        <authorList>
            <consortium name="EnsemblMetazoa"/>
        </authorList>
    </citation>
    <scope>IDENTIFICATION</scope>
    <source>
        <strain evidence="2">WRAIR2</strain>
    </source>
</reference>
<dbReference type="STRING" id="7168.A0A182N9Q0"/>
<evidence type="ECO:0000313" key="2">
    <source>
        <dbReference type="EnsemblMetazoa" id="ADIR004376-PA"/>
    </source>
</evidence>
<feature type="compositionally biased region" description="Polar residues" evidence="1">
    <location>
        <begin position="12"/>
        <end position="30"/>
    </location>
</feature>
<keyword evidence="3" id="KW-1185">Reference proteome</keyword>
<accession>A0A182N9Q0</accession>
<dbReference type="Proteomes" id="UP000075884">
    <property type="component" value="Unassembled WGS sequence"/>
</dbReference>
<organism evidence="2 3">
    <name type="scientific">Anopheles dirus</name>
    <dbReference type="NCBI Taxonomy" id="7168"/>
    <lineage>
        <taxon>Eukaryota</taxon>
        <taxon>Metazoa</taxon>
        <taxon>Ecdysozoa</taxon>
        <taxon>Arthropoda</taxon>
        <taxon>Hexapoda</taxon>
        <taxon>Insecta</taxon>
        <taxon>Pterygota</taxon>
        <taxon>Neoptera</taxon>
        <taxon>Endopterygota</taxon>
        <taxon>Diptera</taxon>
        <taxon>Nematocera</taxon>
        <taxon>Culicoidea</taxon>
        <taxon>Culicidae</taxon>
        <taxon>Anophelinae</taxon>
        <taxon>Anopheles</taxon>
    </lineage>
</organism>
<protein>
    <submittedName>
        <fullName evidence="2">Uncharacterized protein</fullName>
    </submittedName>
</protein>
<evidence type="ECO:0000313" key="3">
    <source>
        <dbReference type="Proteomes" id="UP000075884"/>
    </source>
</evidence>
<sequence>MLGIGGNKGSRFVNSKRTVPSGNRPHSSSSIVVRQVYAGGASAATTPPNTTISQPNPVSIITAAGTQQQPIHTLGEQQQHQQHAQIISVSAAPTILHATAPGTNNGPAVGGNVNAAGGGVTAGNFGGKYVLVQRAAHIGEIVTPRAASAPPTHNQ</sequence>
<evidence type="ECO:0000256" key="1">
    <source>
        <dbReference type="SAM" id="MobiDB-lite"/>
    </source>
</evidence>
<dbReference type="EnsemblMetazoa" id="ADIR004376-RA">
    <property type="protein sequence ID" value="ADIR004376-PA"/>
    <property type="gene ID" value="ADIR004376"/>
</dbReference>
<proteinExistence type="predicted"/>
<reference evidence="3" key="1">
    <citation type="submission" date="2013-03" db="EMBL/GenBank/DDBJ databases">
        <title>The Genome Sequence of Anopheles dirus WRAIR2.</title>
        <authorList>
            <consortium name="The Broad Institute Genomics Platform"/>
            <person name="Neafsey D.E."/>
            <person name="Walton C."/>
            <person name="Walker B."/>
            <person name="Young S.K."/>
            <person name="Zeng Q."/>
            <person name="Gargeya S."/>
            <person name="Fitzgerald M."/>
            <person name="Haas B."/>
            <person name="Abouelleil A."/>
            <person name="Allen A.W."/>
            <person name="Alvarado L."/>
            <person name="Arachchi H.M."/>
            <person name="Berlin A.M."/>
            <person name="Chapman S.B."/>
            <person name="Gainer-Dewar J."/>
            <person name="Goldberg J."/>
            <person name="Griggs A."/>
            <person name="Gujja S."/>
            <person name="Hansen M."/>
            <person name="Howarth C."/>
            <person name="Imamovic A."/>
            <person name="Ireland A."/>
            <person name="Larimer J."/>
            <person name="McCowan C."/>
            <person name="Murphy C."/>
            <person name="Pearson M."/>
            <person name="Poon T.W."/>
            <person name="Priest M."/>
            <person name="Roberts A."/>
            <person name="Saif S."/>
            <person name="Shea T."/>
            <person name="Sisk P."/>
            <person name="Sykes S."/>
            <person name="Wortman J."/>
            <person name="Nusbaum C."/>
            <person name="Birren B."/>
        </authorList>
    </citation>
    <scope>NUCLEOTIDE SEQUENCE [LARGE SCALE GENOMIC DNA]</scope>
    <source>
        <strain evidence="3">WRAIR2</strain>
    </source>
</reference>
<feature type="region of interest" description="Disordered" evidence="1">
    <location>
        <begin position="1"/>
        <end position="30"/>
    </location>
</feature>
<dbReference type="AlphaFoldDB" id="A0A182N9Q0"/>
<dbReference type="VEuPathDB" id="VectorBase:ADIR004376"/>
<name>A0A182N9Q0_9DIPT</name>